<gene>
    <name evidence="6" type="ORF">EIN_333540</name>
</gene>
<dbReference type="FunFam" id="1.20.1270.20:FF:000005">
    <property type="entry name" value="Hydroxylamine reductase, putative"/>
    <property type="match status" value="1"/>
</dbReference>
<dbReference type="InterPro" id="IPR010048">
    <property type="entry name" value="Hydroxylam_reduct"/>
</dbReference>
<dbReference type="OMA" id="CEETMNG"/>
<evidence type="ECO:0000313" key="6">
    <source>
        <dbReference type="EMBL" id="ELP92417.1"/>
    </source>
</evidence>
<dbReference type="GeneID" id="14891404"/>
<dbReference type="PANTHER" id="PTHR30109:SF0">
    <property type="entry name" value="HYDROXYLAMINE REDUCTASE"/>
    <property type="match status" value="1"/>
</dbReference>
<dbReference type="Gene3D" id="3.40.50.2030">
    <property type="match status" value="2"/>
</dbReference>
<dbReference type="Gene3D" id="1.20.1270.20">
    <property type="match status" value="2"/>
</dbReference>
<dbReference type="GO" id="GO:0050418">
    <property type="term" value="F:hydroxylamine reductase activity"/>
    <property type="evidence" value="ECO:0007669"/>
    <property type="project" value="TreeGrafter"/>
</dbReference>
<dbReference type="HAMAP" id="MF_00069">
    <property type="entry name" value="Hydroxylam_reduct"/>
    <property type="match status" value="1"/>
</dbReference>
<dbReference type="GO" id="GO:0046872">
    <property type="term" value="F:metal ion binding"/>
    <property type="evidence" value="ECO:0007669"/>
    <property type="project" value="UniProtKB-KW"/>
</dbReference>
<accession>A0A0A1UB37</accession>
<dbReference type="GO" id="GO:0042542">
    <property type="term" value="P:response to hydrogen peroxide"/>
    <property type="evidence" value="ECO:0007669"/>
    <property type="project" value="TreeGrafter"/>
</dbReference>
<protein>
    <submittedName>
        <fullName evidence="6">Hydroxylamine reductase, putative</fullName>
    </submittedName>
</protein>
<evidence type="ECO:0000256" key="5">
    <source>
        <dbReference type="ARBA" id="ARBA00023014"/>
    </source>
</evidence>
<evidence type="ECO:0000313" key="7">
    <source>
        <dbReference type="Proteomes" id="UP000014680"/>
    </source>
</evidence>
<keyword evidence="7" id="KW-1185">Reference proteome</keyword>
<dbReference type="InterPro" id="IPR016099">
    <property type="entry name" value="Prismane-like_a/b-sand"/>
</dbReference>
<dbReference type="InterPro" id="IPR016100">
    <property type="entry name" value="Prismane_a-bundle"/>
</dbReference>
<evidence type="ECO:0000256" key="1">
    <source>
        <dbReference type="ARBA" id="ARBA00022490"/>
    </source>
</evidence>
<dbReference type="PIRSF" id="PIRSF000076">
    <property type="entry name" value="HCP"/>
    <property type="match status" value="1"/>
</dbReference>
<dbReference type="NCBIfam" id="TIGR01703">
    <property type="entry name" value="hybrid_clust"/>
    <property type="match status" value="1"/>
</dbReference>
<dbReference type="GO" id="GO:0051536">
    <property type="term" value="F:iron-sulfur cluster binding"/>
    <property type="evidence" value="ECO:0007669"/>
    <property type="project" value="UniProtKB-KW"/>
</dbReference>
<dbReference type="InterPro" id="IPR011254">
    <property type="entry name" value="Prismane-like_sf"/>
</dbReference>
<dbReference type="RefSeq" id="XP_004259188.1">
    <property type="nucleotide sequence ID" value="XM_004259140.1"/>
</dbReference>
<dbReference type="OrthoDB" id="1470350at2759"/>
<keyword evidence="3" id="KW-0560">Oxidoreductase</keyword>
<dbReference type="KEGG" id="eiv:EIN_333540"/>
<dbReference type="SUPFAM" id="SSF56821">
    <property type="entry name" value="Prismane protein-like"/>
    <property type="match status" value="1"/>
</dbReference>
<evidence type="ECO:0000256" key="3">
    <source>
        <dbReference type="ARBA" id="ARBA00023002"/>
    </source>
</evidence>
<evidence type="ECO:0000256" key="4">
    <source>
        <dbReference type="ARBA" id="ARBA00023004"/>
    </source>
</evidence>
<dbReference type="Pfam" id="PF03063">
    <property type="entry name" value="Prismane"/>
    <property type="match status" value="1"/>
</dbReference>
<reference evidence="6 7" key="1">
    <citation type="submission" date="2012-10" db="EMBL/GenBank/DDBJ databases">
        <authorList>
            <person name="Zafar N."/>
            <person name="Inman J."/>
            <person name="Hall N."/>
            <person name="Lorenzi H."/>
            <person name="Caler E."/>
        </authorList>
    </citation>
    <scope>NUCLEOTIDE SEQUENCE [LARGE SCALE GENOMIC DNA]</scope>
    <source>
        <strain evidence="6 7">IP1</strain>
    </source>
</reference>
<dbReference type="AlphaFoldDB" id="A0A0A1UB37"/>
<dbReference type="Proteomes" id="UP000014680">
    <property type="component" value="Unassembled WGS sequence"/>
</dbReference>
<keyword evidence="5" id="KW-0411">Iron-sulfur</keyword>
<keyword evidence="1" id="KW-0963">Cytoplasm</keyword>
<proteinExistence type="inferred from homology"/>
<name>A0A0A1UB37_ENTIV</name>
<keyword evidence="4" id="KW-0408">Iron</keyword>
<dbReference type="InterPro" id="IPR004137">
    <property type="entry name" value="HCP/CODH"/>
</dbReference>
<keyword evidence="2" id="KW-0479">Metal-binding</keyword>
<dbReference type="EMBL" id="KB206369">
    <property type="protein sequence ID" value="ELP92417.1"/>
    <property type="molecule type" value="Genomic_DNA"/>
</dbReference>
<dbReference type="GO" id="GO:0004601">
    <property type="term" value="F:peroxidase activity"/>
    <property type="evidence" value="ECO:0007669"/>
    <property type="project" value="TreeGrafter"/>
</dbReference>
<evidence type="ECO:0000256" key="2">
    <source>
        <dbReference type="ARBA" id="ARBA00022723"/>
    </source>
</evidence>
<dbReference type="VEuPathDB" id="AmoebaDB:EIN_333540"/>
<dbReference type="NCBIfam" id="NF003658">
    <property type="entry name" value="PRK05290.1"/>
    <property type="match status" value="1"/>
</dbReference>
<sequence>MTKMFCNQCEQTAKGTGCTVCGVCSKEPLAANTMDAMIYALRQNALVALEARSVGIIDSKYDMLSANCLFTTLTNVNFDEHVLKDYLHKIITARKSLLLQIAEKKGKKAEKSDLDIEDFEGFVDKNLNGHRPNQLNENIDIQSLMQTTLFGLKGLCAYISHANMLDKTNTDIMTFIHEALSYGYDNKQRTLEEWIQIVKDVGKWNFETMKLLDEANCTLGNPTPTKVLIGHKKGKCVLVSGHDLFDMKKILEQTENTDVLVYSHGEMLPAHGYPELHKYKNFVGHFGTAWFNQQTELLHFPGPVVFTSNCIMKPKADYIDHIYTTNEVGFKGVKHIGENKDFSGVIQKANEMKGFEDDEELDFFLTGFGHHSILETEVAGKIVNLVKEKKVTDIFVIGGCDGMKKERNYYTEIIKKLPPSSLVITCGCGKYRFYREKLGEIEGIPRLIDVGQCNDTYTAFVVAIKLAEIFKCGVNELPLHIILSWYEQKAVCILLTVIYLGLKNVRIGPSPPAYLSPNVFKYLADNLGLKMITTVDNDLANL</sequence>
<organism evidence="6 7">
    <name type="scientific">Entamoeba invadens IP1</name>
    <dbReference type="NCBI Taxonomy" id="370355"/>
    <lineage>
        <taxon>Eukaryota</taxon>
        <taxon>Amoebozoa</taxon>
        <taxon>Evosea</taxon>
        <taxon>Archamoebae</taxon>
        <taxon>Mastigamoebida</taxon>
        <taxon>Entamoebidae</taxon>
        <taxon>Entamoeba</taxon>
    </lineage>
</organism>
<dbReference type="GO" id="GO:0005737">
    <property type="term" value="C:cytoplasm"/>
    <property type="evidence" value="ECO:0007669"/>
    <property type="project" value="InterPro"/>
</dbReference>
<dbReference type="PANTHER" id="PTHR30109">
    <property type="entry name" value="HYDROXYLAMINE REDUCTASE"/>
    <property type="match status" value="1"/>
</dbReference>